<dbReference type="InterPro" id="IPR013022">
    <property type="entry name" value="Xyl_isomerase-like_TIM-brl"/>
</dbReference>
<dbReference type="EC" id="5.3.99.-" evidence="2"/>
<protein>
    <submittedName>
        <fullName evidence="2">Inosose isomerase</fullName>
        <ecNumber evidence="2">5.3.99.-</ecNumber>
    </submittedName>
</protein>
<organism evidence="2 3">
    <name type="scientific">Brevibacillus laterosporus LMG 15441</name>
    <dbReference type="NCBI Taxonomy" id="1042163"/>
    <lineage>
        <taxon>Bacteria</taxon>
        <taxon>Bacillati</taxon>
        <taxon>Bacillota</taxon>
        <taxon>Bacilli</taxon>
        <taxon>Bacillales</taxon>
        <taxon>Paenibacillaceae</taxon>
        <taxon>Brevibacillus</taxon>
    </lineage>
</organism>
<dbReference type="Pfam" id="PF01261">
    <property type="entry name" value="AP_endonuc_2"/>
    <property type="match status" value="1"/>
</dbReference>
<dbReference type="STRING" id="1042163.BRLA_c023130"/>
<dbReference type="PANTHER" id="PTHR12110">
    <property type="entry name" value="HYDROXYPYRUVATE ISOMERASE"/>
    <property type="match status" value="1"/>
</dbReference>
<dbReference type="GO" id="GO:0016853">
    <property type="term" value="F:isomerase activity"/>
    <property type="evidence" value="ECO:0007669"/>
    <property type="project" value="UniProtKB-KW"/>
</dbReference>
<evidence type="ECO:0000259" key="1">
    <source>
        <dbReference type="Pfam" id="PF01261"/>
    </source>
</evidence>
<dbReference type="Proteomes" id="UP000005850">
    <property type="component" value="Chromosome"/>
</dbReference>
<feature type="domain" description="Xylose isomerase-like TIM barrel" evidence="1">
    <location>
        <begin position="24"/>
        <end position="275"/>
    </location>
</feature>
<dbReference type="InterPro" id="IPR036237">
    <property type="entry name" value="Xyl_isomerase-like_sf"/>
</dbReference>
<sequence>MKLAFSTNAFTRYTLPESISEIGRLGYKGVEILADVPHAFPPLHTAPWVSDVQKKIEQYDLEISNINGNTAAGFFSHSTGEPTFEPSLCNAREEVRNQRIRYTKQLIDLAAKVNAKNISITSGRCLSENPPNQAINHLINSLMEIMDYAERREINVGIEYEPGLLIENGKELNELIEIVGSNRLGANLDLGHADVIGEDIPTLLSSLTSRIWNIHLEDIADHKHYHLIPGKGNIDFNQLFNHVKQIEYTGFITVELYTYSDNPVMAAKESIEYLTPYFKNSHL</sequence>
<dbReference type="InterPro" id="IPR050312">
    <property type="entry name" value="IolE/XylAMocC-like"/>
</dbReference>
<evidence type="ECO:0000313" key="2">
    <source>
        <dbReference type="EMBL" id="AIG26634.1"/>
    </source>
</evidence>
<proteinExistence type="predicted"/>
<dbReference type="HOGENOM" id="CLU_050006_5_0_9"/>
<evidence type="ECO:0000313" key="3">
    <source>
        <dbReference type="Proteomes" id="UP000005850"/>
    </source>
</evidence>
<dbReference type="SUPFAM" id="SSF51658">
    <property type="entry name" value="Xylose isomerase-like"/>
    <property type="match status" value="1"/>
</dbReference>
<dbReference type="Gene3D" id="3.20.20.150">
    <property type="entry name" value="Divalent-metal-dependent TIM barrel enzymes"/>
    <property type="match status" value="1"/>
</dbReference>
<dbReference type="EMBL" id="CP007806">
    <property type="protein sequence ID" value="AIG26634.1"/>
    <property type="molecule type" value="Genomic_DNA"/>
</dbReference>
<name>A0A075R452_BRELA</name>
<dbReference type="eggNOG" id="COG1082">
    <property type="taxonomic scope" value="Bacteria"/>
</dbReference>
<dbReference type="KEGG" id="blr:BRLA_c023130"/>
<keyword evidence="3" id="KW-1185">Reference proteome</keyword>
<dbReference type="AlphaFoldDB" id="A0A075R452"/>
<reference evidence="2 3" key="1">
    <citation type="journal article" date="2011" name="J. Bacteriol.">
        <title>Genome sequence of Brevibacillus laterosporus LMG 15441, a pathogen of invertebrates.</title>
        <authorList>
            <person name="Djukic M."/>
            <person name="Poehlein A."/>
            <person name="Thurmer A."/>
            <person name="Daniel R."/>
        </authorList>
    </citation>
    <scope>NUCLEOTIDE SEQUENCE [LARGE SCALE GENOMIC DNA]</scope>
    <source>
        <strain evidence="2 3">LMG 15441</strain>
    </source>
</reference>
<gene>
    <name evidence="2" type="ORF">BRLA_c023130</name>
</gene>
<dbReference type="RefSeq" id="WP_003337530.1">
    <property type="nucleotide sequence ID" value="NZ_CP007806.1"/>
</dbReference>
<accession>A0A075R452</accession>
<keyword evidence="2" id="KW-0413">Isomerase</keyword>